<evidence type="ECO:0000256" key="4">
    <source>
        <dbReference type="ARBA" id="ARBA00005178"/>
    </source>
</evidence>
<keyword evidence="17 21" id="KW-0170">Cobalt</keyword>
<evidence type="ECO:0000256" key="15">
    <source>
        <dbReference type="ARBA" id="ARBA00022833"/>
    </source>
</evidence>
<keyword evidence="10 21" id="KW-0846">Cobalamin</keyword>
<dbReference type="InterPro" id="IPR000489">
    <property type="entry name" value="Pterin-binding_dom"/>
</dbReference>
<dbReference type="PANTHER" id="PTHR45833">
    <property type="entry name" value="METHIONINE SYNTHASE"/>
    <property type="match status" value="1"/>
</dbReference>
<dbReference type="PROSITE" id="PS50974">
    <property type="entry name" value="ADOMET_ACTIVATION"/>
    <property type="match status" value="1"/>
</dbReference>
<feature type="binding site" evidence="22 24">
    <location>
        <position position="303"/>
    </location>
    <ligand>
        <name>Zn(2+)</name>
        <dbReference type="ChEBI" id="CHEBI:29105"/>
    </ligand>
</feature>
<evidence type="ECO:0000256" key="12">
    <source>
        <dbReference type="ARBA" id="ARBA00022691"/>
    </source>
</evidence>
<dbReference type="InterPro" id="IPR003726">
    <property type="entry name" value="HCY_dom"/>
</dbReference>
<organism evidence="30 31">
    <name type="scientific">Sphaerochaeta pleomorpha (strain ATCC BAA-1885 / DSM 22778 / Grapes)</name>
    <dbReference type="NCBI Taxonomy" id="158190"/>
    <lineage>
        <taxon>Bacteria</taxon>
        <taxon>Pseudomonadati</taxon>
        <taxon>Spirochaetota</taxon>
        <taxon>Spirochaetia</taxon>
        <taxon>Spirochaetales</taxon>
        <taxon>Sphaerochaetaceae</taxon>
        <taxon>Sphaerochaeta</taxon>
    </lineage>
</organism>
<dbReference type="Pfam" id="PF02607">
    <property type="entry name" value="B12-binding_2"/>
    <property type="match status" value="1"/>
</dbReference>
<evidence type="ECO:0000256" key="3">
    <source>
        <dbReference type="ARBA" id="ARBA00001956"/>
    </source>
</evidence>
<keyword evidence="14" id="KW-0677">Repeat</keyword>
<dbReference type="InterPro" id="IPR011822">
    <property type="entry name" value="MetH"/>
</dbReference>
<dbReference type="Proteomes" id="UP000005632">
    <property type="component" value="Chromosome"/>
</dbReference>
<dbReference type="OrthoDB" id="9803687at2"/>
<dbReference type="InterPro" id="IPR036589">
    <property type="entry name" value="HCY_dom_sf"/>
</dbReference>
<dbReference type="PROSITE" id="PS50970">
    <property type="entry name" value="HCY"/>
    <property type="match status" value="1"/>
</dbReference>
<keyword evidence="11 21" id="KW-0808">Transferase</keyword>
<evidence type="ECO:0000256" key="22">
    <source>
        <dbReference type="PIRSR" id="PIRSR000381-1"/>
    </source>
</evidence>
<evidence type="ECO:0000256" key="2">
    <source>
        <dbReference type="ARBA" id="ARBA00001947"/>
    </source>
</evidence>
<dbReference type="Gene3D" id="3.20.20.20">
    <property type="entry name" value="Dihydropteroate synthase-like"/>
    <property type="match status" value="1"/>
</dbReference>
<feature type="domain" description="B12-binding N-terminal" evidence="29">
    <location>
        <begin position="642"/>
        <end position="734"/>
    </location>
</feature>
<dbReference type="AlphaFoldDB" id="G8QYQ3"/>
<evidence type="ECO:0000313" key="31">
    <source>
        <dbReference type="Proteomes" id="UP000005632"/>
    </source>
</evidence>
<evidence type="ECO:0000256" key="7">
    <source>
        <dbReference type="ARBA" id="ARBA00013998"/>
    </source>
</evidence>
<keyword evidence="12 21" id="KW-0949">S-adenosyl-L-methionine</keyword>
<dbReference type="GO" id="GO:0032259">
    <property type="term" value="P:methylation"/>
    <property type="evidence" value="ECO:0007669"/>
    <property type="project" value="UniProtKB-KW"/>
</dbReference>
<dbReference type="Gene3D" id="3.40.50.280">
    <property type="entry name" value="Cobalamin-binding domain"/>
    <property type="match status" value="1"/>
</dbReference>
<dbReference type="InterPro" id="IPR050554">
    <property type="entry name" value="Met_Synthase/Corrinoid"/>
</dbReference>
<keyword evidence="9 21" id="KW-0028">Amino-acid biosynthesis</keyword>
<evidence type="ECO:0000256" key="9">
    <source>
        <dbReference type="ARBA" id="ARBA00022605"/>
    </source>
</evidence>
<dbReference type="GO" id="GO:0008270">
    <property type="term" value="F:zinc ion binding"/>
    <property type="evidence" value="ECO:0007669"/>
    <property type="project" value="UniProtKB-UniRule"/>
</dbReference>
<keyword evidence="13 21" id="KW-0479">Metal-binding</keyword>
<dbReference type="InterPro" id="IPR036594">
    <property type="entry name" value="Meth_synthase_dom"/>
</dbReference>
<dbReference type="Pfam" id="PF00809">
    <property type="entry name" value="Pterin_bind"/>
    <property type="match status" value="1"/>
</dbReference>
<evidence type="ECO:0000313" key="30">
    <source>
        <dbReference type="EMBL" id="AEV29680.1"/>
    </source>
</evidence>
<comment type="domain">
    <text evidence="21">Modular enzyme with four functionally distinct domains. The isolated Hcy-binding domain catalyzes methyl transfer from free methylcobalamin to homocysteine. The Hcy-binding domain in association with the pterin-binding domain catalyzes the methylation of cob(I)alamin by methyltetrahydrofolate and the methylation of homocysteine. The B12-binding domain binds the cofactor. The AdoMet activation domain binds S-adenosyl-L-methionine. Under aerobic conditions cob(I)alamin can be converted to inactive cob(II)alamin. Reductive methylation by S-adenosyl-L-methionine and flavodoxin regenerates methylcobalamin.</text>
</comment>
<dbReference type="EMBL" id="CP003155">
    <property type="protein sequence ID" value="AEV29680.1"/>
    <property type="molecule type" value="Genomic_DNA"/>
</dbReference>
<dbReference type="NCBIfam" id="TIGR02082">
    <property type="entry name" value="metH"/>
    <property type="match status" value="1"/>
</dbReference>
<evidence type="ECO:0000259" key="25">
    <source>
        <dbReference type="PROSITE" id="PS50970"/>
    </source>
</evidence>
<evidence type="ECO:0000256" key="19">
    <source>
        <dbReference type="ARBA" id="ARBA00031040"/>
    </source>
</evidence>
<keyword evidence="16 21" id="KW-0486">Methionine biosynthesis</keyword>
<comment type="similarity">
    <text evidence="5">Belongs to the vitamin-B12 dependent methionine synthase family.</text>
</comment>
<dbReference type="eggNOG" id="COG0646">
    <property type="taxonomic scope" value="Bacteria"/>
</dbReference>
<dbReference type="InterPro" id="IPR037010">
    <property type="entry name" value="VitB12-dep_Met_synth_activ_sf"/>
</dbReference>
<feature type="domain" description="Pterin-binding" evidence="26">
    <location>
        <begin position="348"/>
        <end position="604"/>
    </location>
</feature>
<evidence type="ECO:0000256" key="6">
    <source>
        <dbReference type="ARBA" id="ARBA00012032"/>
    </source>
</evidence>
<proteinExistence type="inferred from homology"/>
<dbReference type="InterPro" id="IPR036724">
    <property type="entry name" value="Cobalamin-bd_sf"/>
</dbReference>
<dbReference type="PANTHER" id="PTHR45833:SF1">
    <property type="entry name" value="METHIONINE SYNTHASE"/>
    <property type="match status" value="1"/>
</dbReference>
<evidence type="ECO:0000256" key="1">
    <source>
        <dbReference type="ARBA" id="ARBA00001700"/>
    </source>
</evidence>
<evidence type="ECO:0000256" key="24">
    <source>
        <dbReference type="PROSITE-ProRule" id="PRU00333"/>
    </source>
</evidence>
<dbReference type="Gene3D" id="1.10.1240.10">
    <property type="entry name" value="Methionine synthase domain"/>
    <property type="match status" value="1"/>
</dbReference>
<evidence type="ECO:0000259" key="27">
    <source>
        <dbReference type="PROSITE" id="PS50974"/>
    </source>
</evidence>
<feature type="binding site" evidence="23">
    <location>
        <position position="804"/>
    </location>
    <ligand>
        <name>methylcob(III)alamin</name>
        <dbReference type="ChEBI" id="CHEBI:28115"/>
    </ligand>
</feature>
<feature type="binding site" evidence="23">
    <location>
        <position position="856"/>
    </location>
    <ligand>
        <name>methylcob(III)alamin</name>
        <dbReference type="ChEBI" id="CHEBI:28115"/>
    </ligand>
</feature>
<dbReference type="Gene3D" id="3.10.196.10">
    <property type="entry name" value="Vitamin B12-dependent methionine synthase, activation domain"/>
    <property type="match status" value="1"/>
</dbReference>
<evidence type="ECO:0000256" key="5">
    <source>
        <dbReference type="ARBA" id="ARBA00010398"/>
    </source>
</evidence>
<keyword evidence="8 21" id="KW-0489">Methyltransferase</keyword>
<evidence type="ECO:0000256" key="16">
    <source>
        <dbReference type="ARBA" id="ARBA00023167"/>
    </source>
</evidence>
<dbReference type="InterPro" id="IPR011005">
    <property type="entry name" value="Dihydropteroate_synth-like_sf"/>
</dbReference>
<evidence type="ECO:0000259" key="29">
    <source>
        <dbReference type="PROSITE" id="PS51337"/>
    </source>
</evidence>
<reference evidence="30 31" key="1">
    <citation type="submission" date="2011-11" db="EMBL/GenBank/DDBJ databases">
        <title>Complete sequence of Spirochaeta sp. grapes.</title>
        <authorList>
            <consortium name="US DOE Joint Genome Institute"/>
            <person name="Lucas S."/>
            <person name="Han J."/>
            <person name="Lapidus A."/>
            <person name="Cheng J.-F."/>
            <person name="Goodwin L."/>
            <person name="Pitluck S."/>
            <person name="Peters L."/>
            <person name="Ovchinnikova G."/>
            <person name="Munk A.C."/>
            <person name="Detter J.C."/>
            <person name="Han C."/>
            <person name="Tapia R."/>
            <person name="Land M."/>
            <person name="Hauser L."/>
            <person name="Kyrpides N."/>
            <person name="Ivanova N."/>
            <person name="Pagani I."/>
            <person name="Ritalahtilisa K."/>
            <person name="Loeffler F."/>
            <person name="Woyke T."/>
        </authorList>
    </citation>
    <scope>NUCLEOTIDE SEQUENCE [LARGE SCALE GENOMIC DNA]</scope>
    <source>
        <strain evidence="31">ATCC BAA-1885 / DSM 22778 / Grapes</strain>
    </source>
</reference>
<comment type="catalytic activity">
    <reaction evidence="1 21">
        <text>(6S)-5-methyl-5,6,7,8-tetrahydrofolate + L-homocysteine = (6S)-5,6,7,8-tetrahydrofolate + L-methionine</text>
        <dbReference type="Rhea" id="RHEA:11172"/>
        <dbReference type="ChEBI" id="CHEBI:18608"/>
        <dbReference type="ChEBI" id="CHEBI:57453"/>
        <dbReference type="ChEBI" id="CHEBI:57844"/>
        <dbReference type="ChEBI" id="CHEBI:58199"/>
        <dbReference type="EC" id="2.1.1.13"/>
    </reaction>
</comment>
<accession>G8QYQ3</accession>
<comment type="function">
    <text evidence="18 21">Catalyzes the transfer of a methyl group from methyl-cobalamin to homocysteine, yielding enzyme-bound cob(I)alamin and methionine. Subsequently, remethylates the cofactor using methyltetrahydrofolate.</text>
</comment>
<gene>
    <name evidence="30" type="ordered locus">SpiGrapes_1886</name>
</gene>
<dbReference type="GO" id="GO:0046653">
    <property type="term" value="P:tetrahydrofolate metabolic process"/>
    <property type="evidence" value="ECO:0007669"/>
    <property type="project" value="TreeGrafter"/>
</dbReference>
<feature type="binding site" evidence="23">
    <location>
        <begin position="752"/>
        <end position="756"/>
    </location>
    <ligand>
        <name>methylcob(III)alamin</name>
        <dbReference type="ChEBI" id="CHEBI:28115"/>
    </ligand>
</feature>
<dbReference type="SUPFAM" id="SSF52242">
    <property type="entry name" value="Cobalamin (vitamin B12)-binding domain"/>
    <property type="match status" value="1"/>
</dbReference>
<dbReference type="PROSITE" id="PS50972">
    <property type="entry name" value="PTERIN_BINDING"/>
    <property type="match status" value="1"/>
</dbReference>
<comment type="cofactor">
    <cofactor evidence="3 21 22">
        <name>methylcob(III)alamin</name>
        <dbReference type="ChEBI" id="CHEBI:28115"/>
    </cofactor>
</comment>
<dbReference type="HOGENOM" id="CLU_004914_2_0_12"/>
<dbReference type="InterPro" id="IPR006158">
    <property type="entry name" value="Cobalamin-bd"/>
</dbReference>
<evidence type="ECO:0000256" key="18">
    <source>
        <dbReference type="ARBA" id="ARBA00025552"/>
    </source>
</evidence>
<name>G8QYQ3_SPHPG</name>
<dbReference type="SUPFAM" id="SSF51717">
    <property type="entry name" value="Dihydropteroate synthetase-like"/>
    <property type="match status" value="1"/>
</dbReference>
<feature type="binding site" evidence="22 24">
    <location>
        <position position="240"/>
    </location>
    <ligand>
        <name>Zn(2+)</name>
        <dbReference type="ChEBI" id="CHEBI:29105"/>
    </ligand>
</feature>
<dbReference type="GO" id="GO:0050667">
    <property type="term" value="P:homocysteine metabolic process"/>
    <property type="evidence" value="ECO:0007669"/>
    <property type="project" value="TreeGrafter"/>
</dbReference>
<evidence type="ECO:0000256" key="17">
    <source>
        <dbReference type="ARBA" id="ARBA00023285"/>
    </source>
</evidence>
<protein>
    <recommendedName>
        <fullName evidence="7 20">Methionine synthase</fullName>
        <ecNumber evidence="6 20">2.1.1.13</ecNumber>
    </recommendedName>
    <alternativeName>
        <fullName evidence="19 21">5-methyltetrahydrofolate--homocysteine methyltransferase</fullName>
    </alternativeName>
</protein>
<dbReference type="FunFam" id="3.20.20.20:FF:000002">
    <property type="entry name" value="Methionine synthase"/>
    <property type="match status" value="1"/>
</dbReference>
<feature type="binding site" evidence="22 24">
    <location>
        <position position="304"/>
    </location>
    <ligand>
        <name>Zn(2+)</name>
        <dbReference type="ChEBI" id="CHEBI:29105"/>
    </ligand>
</feature>
<dbReference type="InterPro" id="IPR004223">
    <property type="entry name" value="VitB12-dep_Met_synth_activ_dom"/>
</dbReference>
<dbReference type="Pfam" id="PF02965">
    <property type="entry name" value="Met_synt_B12"/>
    <property type="match status" value="1"/>
</dbReference>
<dbReference type="PROSITE" id="PS51337">
    <property type="entry name" value="B12_BINDING_NTER"/>
    <property type="match status" value="1"/>
</dbReference>
<feature type="domain" description="Hcy-binding" evidence="25">
    <location>
        <begin position="4"/>
        <end position="318"/>
    </location>
</feature>
<evidence type="ECO:0000256" key="8">
    <source>
        <dbReference type="ARBA" id="ARBA00022603"/>
    </source>
</evidence>
<dbReference type="GO" id="GO:0005829">
    <property type="term" value="C:cytosol"/>
    <property type="evidence" value="ECO:0007669"/>
    <property type="project" value="TreeGrafter"/>
</dbReference>
<comment type="pathway">
    <text evidence="4 21">Amino-acid biosynthesis; L-methionine biosynthesis via de novo pathway; L-methionine from L-homocysteine (MetH route): step 1/1.</text>
</comment>
<dbReference type="PROSITE" id="PS51332">
    <property type="entry name" value="B12_BINDING"/>
    <property type="match status" value="1"/>
</dbReference>
<dbReference type="FunFam" id="3.20.20.330:FF:000001">
    <property type="entry name" value="Methionine synthase"/>
    <property type="match status" value="1"/>
</dbReference>
<evidence type="ECO:0000256" key="20">
    <source>
        <dbReference type="NCBIfam" id="TIGR02082"/>
    </source>
</evidence>
<dbReference type="GO" id="GO:0008705">
    <property type="term" value="F:methionine synthase activity"/>
    <property type="evidence" value="ECO:0007669"/>
    <property type="project" value="UniProtKB-UniRule"/>
</dbReference>
<dbReference type="KEGG" id="sgp:SpiGrapes_1886"/>
<evidence type="ECO:0000256" key="11">
    <source>
        <dbReference type="ARBA" id="ARBA00022679"/>
    </source>
</evidence>
<dbReference type="SUPFAM" id="SSF47644">
    <property type="entry name" value="Methionine synthase domain"/>
    <property type="match status" value="1"/>
</dbReference>
<evidence type="ECO:0000256" key="10">
    <source>
        <dbReference type="ARBA" id="ARBA00022628"/>
    </source>
</evidence>
<dbReference type="Gene3D" id="1.10.288.10">
    <property type="entry name" value="Cobalamin-dependent Methionine Synthase, domain 2"/>
    <property type="match status" value="1"/>
</dbReference>
<dbReference type="RefSeq" id="WP_014270523.1">
    <property type="nucleotide sequence ID" value="NC_016633.1"/>
</dbReference>
<dbReference type="SUPFAM" id="SSF56507">
    <property type="entry name" value="Methionine synthase activation domain-like"/>
    <property type="match status" value="1"/>
</dbReference>
<evidence type="ECO:0000259" key="28">
    <source>
        <dbReference type="PROSITE" id="PS51332"/>
    </source>
</evidence>
<dbReference type="SUPFAM" id="SSF82282">
    <property type="entry name" value="Homocysteine S-methyltransferase"/>
    <property type="match status" value="1"/>
</dbReference>
<dbReference type="Pfam" id="PF02310">
    <property type="entry name" value="B12-binding"/>
    <property type="match status" value="1"/>
</dbReference>
<dbReference type="STRING" id="158190.SpiGrapes_1886"/>
<keyword evidence="31" id="KW-1185">Reference proteome</keyword>
<feature type="domain" description="B12-binding" evidence="28">
    <location>
        <begin position="742"/>
        <end position="877"/>
    </location>
</feature>
<dbReference type="PIRSF" id="PIRSF000381">
    <property type="entry name" value="MetH"/>
    <property type="match status" value="1"/>
</dbReference>
<dbReference type="eggNOG" id="COG1410">
    <property type="taxonomic scope" value="Bacteria"/>
</dbReference>
<feature type="binding site" description="axial binding residue" evidence="22">
    <location>
        <position position="755"/>
    </location>
    <ligand>
        <name>methylcob(III)alamin</name>
        <dbReference type="ChEBI" id="CHEBI:28115"/>
    </ligand>
    <ligandPart>
        <name>Co</name>
        <dbReference type="ChEBI" id="CHEBI:27638"/>
    </ligandPart>
</feature>
<dbReference type="EC" id="2.1.1.13" evidence="6 20"/>
<evidence type="ECO:0000256" key="14">
    <source>
        <dbReference type="ARBA" id="ARBA00022737"/>
    </source>
</evidence>
<feature type="binding site" evidence="23">
    <location>
        <position position="684"/>
    </location>
    <ligand>
        <name>methylcob(III)alamin</name>
        <dbReference type="ChEBI" id="CHEBI:28115"/>
    </ligand>
</feature>
<feature type="binding site" evidence="23">
    <location>
        <position position="1092"/>
    </location>
    <ligand>
        <name>S-adenosyl-L-methionine</name>
        <dbReference type="ChEBI" id="CHEBI:59789"/>
    </ligand>
</feature>
<feature type="binding site" evidence="23">
    <location>
        <begin position="1147"/>
        <end position="1148"/>
    </location>
    <ligand>
        <name>S-adenosyl-L-methionine</name>
        <dbReference type="ChEBI" id="CHEBI:59789"/>
    </ligand>
</feature>
<dbReference type="InterPro" id="IPR003759">
    <property type="entry name" value="Cbl-bd_cap"/>
</dbReference>
<feature type="domain" description="AdoMet activation" evidence="27">
    <location>
        <begin position="1004"/>
        <end position="1180"/>
    </location>
</feature>
<evidence type="ECO:0000256" key="21">
    <source>
        <dbReference type="PIRNR" id="PIRNR000381"/>
    </source>
</evidence>
<dbReference type="SMART" id="SM01018">
    <property type="entry name" value="B12-binding_2"/>
    <property type="match status" value="1"/>
</dbReference>
<evidence type="ECO:0000256" key="13">
    <source>
        <dbReference type="ARBA" id="ARBA00022723"/>
    </source>
</evidence>
<dbReference type="Pfam" id="PF02574">
    <property type="entry name" value="S-methyl_trans"/>
    <property type="match status" value="1"/>
</dbReference>
<dbReference type="Gene3D" id="3.20.20.330">
    <property type="entry name" value="Homocysteine-binding-like domain"/>
    <property type="match status" value="1"/>
</dbReference>
<dbReference type="UniPathway" id="UPA00051">
    <property type="reaction ID" value="UER00081"/>
</dbReference>
<sequence length="1180" mass="128825">MDRQQYLLKLLSERVLVLDGAMGTMIQNQGLRDEDFYLEDIKAVGCNELLSLTRGDVIFDIHTQYLQAGSDIITTNTFCANSFNLEEYGLSSEVETLNRAACEIAREAAADFERTQEKYAFIAGTLGPTNRSLAFSSDVDDPSFRKSDFKGFEEMYLQQAGVLLDGGVDLLLIETVFDTLAAKAAIRSCFKAMEEKERKVPVMVSVTFSDLSGRTLSGQTLEAFVSSLAPFPIFSLGLNCSTGPEQMVPLIEKLSAISPFFVSAHPNAGFPDKEGHYTLTPRQLADQMAPVLGKGCLNIVGGCCGTTPEHIQALKEATNRAKVHVKNERPPVLVLSGLERLEVRDGSFLVIGERTNVAGSKKFARLIKEENWEEALSVARNQIAQGAQVIDICMDASMLDAPKAMVAFLRQVASDPSVSKVPVMIDSSDWEVIEIALGEIQGKGIVNSISLKEGEEKFLSHARLIASYGCAMVVMLFDEKGQADHYERKIAIAKRSYDLLVQAGIKPEDIIFDANVLSIATGIDEHDLYAKDFIRASLWIKENLPFAHTSGGISNLSFSFRGNDVLRNAMHAMFLAFAKLDMAIINPGADRNLDSIPPHARAIIGKALLPEDTKAAQARQNLIDLALSGELTKPTQTKEKTKEEAWKSLGPEERLAEAIFHGENTFLQTDLASLDSMDPIQLVEGPLMYGMKKVGKLFGEGKLFLPQVVRSARTMKLAVDILEPRITAYLTDVNNKIGFQKKKIAVMATVKGDVHDIGKNIVNLILTCNNFEVIDLGVMVPPQKILASALEHKADLVGLSGLITPSLKEMASVVSLFEANGCTIPLFVGGATTSELHTAVKLAPLYSSAVIQTKDASSMALAAQKVVGAQKGEYLAELSKRYELLRNDTFFARYPRTAVSLPSVGYTQALSLVQQKALGTPAKNYGIFTIDHFALDELLPLVNWKMYSTSWKVPVGTSESEKLISDALEMLADPQIIRLLESGCKAVCGLFPATSDRMTVSAGTGKFHFLRNESTGLCLADYVAKESDTVGLFVVSSSLSIGEYLKELKEKGDDYRALSLQLICDRLVEVLAEKTERFLADRWGSKNLGFIRPAPGYPAWSDHSEKKGIFDLLGATDAIGVRLTENFAMDPSSSICAMVFGGDDPRYFSVGNVSQEQLDQYAKAKGLSAPDLATILQGME</sequence>
<evidence type="ECO:0000259" key="26">
    <source>
        <dbReference type="PROSITE" id="PS50972"/>
    </source>
</evidence>
<dbReference type="GO" id="GO:0031419">
    <property type="term" value="F:cobalamin binding"/>
    <property type="evidence" value="ECO:0007669"/>
    <property type="project" value="UniProtKB-UniRule"/>
</dbReference>
<comment type="cofactor">
    <cofactor evidence="2 21 24">
        <name>Zn(2+)</name>
        <dbReference type="ChEBI" id="CHEBI:29105"/>
    </cofactor>
</comment>
<feature type="binding site" evidence="23">
    <location>
        <position position="800"/>
    </location>
    <ligand>
        <name>methylcob(III)alamin</name>
        <dbReference type="ChEBI" id="CHEBI:28115"/>
    </ligand>
</feature>
<keyword evidence="15 21" id="KW-0862">Zinc</keyword>
<evidence type="ECO:0000256" key="23">
    <source>
        <dbReference type="PIRSR" id="PIRSR000381-2"/>
    </source>
</evidence>